<evidence type="ECO:0000259" key="2">
    <source>
        <dbReference type="Pfam" id="PF25789"/>
    </source>
</evidence>
<evidence type="ECO:0000313" key="4">
    <source>
        <dbReference type="Proteomes" id="UP001630127"/>
    </source>
</evidence>
<accession>A0ABD3AY92</accession>
<keyword evidence="1" id="KW-0732">Signal</keyword>
<dbReference type="Pfam" id="PF25789">
    <property type="entry name" value="TPR_NAA35"/>
    <property type="match status" value="1"/>
</dbReference>
<feature type="signal peptide" evidence="1">
    <location>
        <begin position="1"/>
        <end position="16"/>
    </location>
</feature>
<gene>
    <name evidence="3" type="ORF">ACH5RR_004363</name>
</gene>
<evidence type="ECO:0000313" key="3">
    <source>
        <dbReference type="EMBL" id="KAL3535902.1"/>
    </source>
</evidence>
<name>A0ABD3AY92_9GENT</name>
<sequence length="136" mass="15371">MLLQFFAIKLLSISVPFPFEILSTDHARLLANTLNGTRTLVGSFQNCLVNDENVLVLRTLSTYNCFKDAQRIAKDLGANYSNDPDKLNELLSVEQVADIMLLPNLVCRLGTLDQSLKVYFEFSHHPYFAFAVVNRT</sequence>
<organism evidence="3 4">
    <name type="scientific">Cinchona calisaya</name>
    <dbReference type="NCBI Taxonomy" id="153742"/>
    <lineage>
        <taxon>Eukaryota</taxon>
        <taxon>Viridiplantae</taxon>
        <taxon>Streptophyta</taxon>
        <taxon>Embryophyta</taxon>
        <taxon>Tracheophyta</taxon>
        <taxon>Spermatophyta</taxon>
        <taxon>Magnoliopsida</taxon>
        <taxon>eudicotyledons</taxon>
        <taxon>Gunneridae</taxon>
        <taxon>Pentapetalae</taxon>
        <taxon>asterids</taxon>
        <taxon>lamiids</taxon>
        <taxon>Gentianales</taxon>
        <taxon>Rubiaceae</taxon>
        <taxon>Cinchonoideae</taxon>
        <taxon>Cinchoneae</taxon>
        <taxon>Cinchona</taxon>
    </lineage>
</organism>
<dbReference type="AlphaFoldDB" id="A0ABD3AY92"/>
<dbReference type="EMBL" id="JBJUIK010000002">
    <property type="protein sequence ID" value="KAL3535902.1"/>
    <property type="molecule type" value="Genomic_DNA"/>
</dbReference>
<feature type="domain" description="NAA35-like TPR repeats" evidence="2">
    <location>
        <begin position="58"/>
        <end position="130"/>
    </location>
</feature>
<reference evidence="3 4" key="1">
    <citation type="submission" date="2024-11" db="EMBL/GenBank/DDBJ databases">
        <title>A near-complete genome assembly of Cinchona calisaya.</title>
        <authorList>
            <person name="Lian D.C."/>
            <person name="Zhao X.W."/>
            <person name="Wei L."/>
        </authorList>
    </citation>
    <scope>NUCLEOTIDE SEQUENCE [LARGE SCALE GENOMIC DNA]</scope>
    <source>
        <tissue evidence="3">Nenye</tissue>
    </source>
</reference>
<protein>
    <recommendedName>
        <fullName evidence="2">NAA35-like TPR repeats domain-containing protein</fullName>
    </recommendedName>
</protein>
<dbReference type="Proteomes" id="UP001630127">
    <property type="component" value="Unassembled WGS sequence"/>
</dbReference>
<comment type="caution">
    <text evidence="3">The sequence shown here is derived from an EMBL/GenBank/DDBJ whole genome shotgun (WGS) entry which is preliminary data.</text>
</comment>
<dbReference type="InterPro" id="IPR057982">
    <property type="entry name" value="TPR_NAA35"/>
</dbReference>
<keyword evidence="4" id="KW-1185">Reference proteome</keyword>
<evidence type="ECO:0000256" key="1">
    <source>
        <dbReference type="SAM" id="SignalP"/>
    </source>
</evidence>
<proteinExistence type="predicted"/>
<feature type="chain" id="PRO_5044815855" description="NAA35-like TPR repeats domain-containing protein" evidence="1">
    <location>
        <begin position="17"/>
        <end position="136"/>
    </location>
</feature>